<evidence type="ECO:0000313" key="3">
    <source>
        <dbReference type="Proteomes" id="UP000676428"/>
    </source>
</evidence>
<evidence type="ECO:0000259" key="1">
    <source>
        <dbReference type="Pfam" id="PF02108"/>
    </source>
</evidence>
<sequence length="208" mass="23319">MSDLFQFPAVVRQESQLTLQQRLDDAYQKGVSDGRLAGEQQGRQRATDELRAEMEAQCQQQLQQQKLTIEADNRQQLAQLMNGVKSQLRINAAQLSEDLYTLIHELAQTVIESELSGQPQSYLTAIESTLEALQGRDIITAISVAASDNQWLKNQGVTEVDGIPFRVDESLPAGQVQFEGEAQLHQLSFRQRLSEILQQIKPILTDAD</sequence>
<organism evidence="2 3">
    <name type="scientific">Shewanella dokdonensis</name>
    <dbReference type="NCBI Taxonomy" id="712036"/>
    <lineage>
        <taxon>Bacteria</taxon>
        <taxon>Pseudomonadati</taxon>
        <taxon>Pseudomonadota</taxon>
        <taxon>Gammaproteobacteria</taxon>
        <taxon>Alteromonadales</taxon>
        <taxon>Shewanellaceae</taxon>
        <taxon>Shewanella</taxon>
    </lineage>
</organism>
<dbReference type="EMBL" id="CP074572">
    <property type="protein sequence ID" value="QVK22755.1"/>
    <property type="molecule type" value="Genomic_DNA"/>
</dbReference>
<accession>A0ABX8DDH5</accession>
<reference evidence="2 3" key="1">
    <citation type="journal article" date="2012" name="Int. J. Syst. Evol. Microbiol.">
        <title>Shewanella dokdonensis sp. nov., isolated from seawater.</title>
        <authorList>
            <person name="Sung H.R."/>
            <person name="Yoon J.H."/>
            <person name="Ghim S.Y."/>
        </authorList>
    </citation>
    <scope>NUCLEOTIDE SEQUENCE [LARGE SCALE GENOMIC DNA]</scope>
    <source>
        <strain evidence="2 3">DSM 23626</strain>
    </source>
</reference>
<gene>
    <name evidence="2" type="ORF">KHX94_16190</name>
</gene>
<keyword evidence="3" id="KW-1185">Reference proteome</keyword>
<name>A0ABX8DDH5_9GAMM</name>
<protein>
    <recommendedName>
        <fullName evidence="1">Flagellar assembly protein FliH/Type III secretion system HrpE domain-containing protein</fullName>
    </recommendedName>
</protein>
<dbReference type="RefSeq" id="WP_213681406.1">
    <property type="nucleotide sequence ID" value="NZ_CP074572.1"/>
</dbReference>
<proteinExistence type="predicted"/>
<dbReference type="Proteomes" id="UP000676428">
    <property type="component" value="Chromosome"/>
</dbReference>
<feature type="domain" description="Flagellar assembly protein FliH/Type III secretion system HrpE" evidence="1">
    <location>
        <begin position="73"/>
        <end position="181"/>
    </location>
</feature>
<dbReference type="InterPro" id="IPR018035">
    <property type="entry name" value="Flagellar_FliH/T3SS_HrpE"/>
</dbReference>
<evidence type="ECO:0000313" key="2">
    <source>
        <dbReference type="EMBL" id="QVK22755.1"/>
    </source>
</evidence>
<dbReference type="Pfam" id="PF02108">
    <property type="entry name" value="FliH"/>
    <property type="match status" value="1"/>
</dbReference>